<evidence type="ECO:0008006" key="2">
    <source>
        <dbReference type="Google" id="ProtNLM"/>
    </source>
</evidence>
<protein>
    <recommendedName>
        <fullName evidence="2">Reverse transcriptase domain-containing protein</fullName>
    </recommendedName>
</protein>
<sequence length="169" mass="19118">LQDHNPPQLFISLDGNDNDVDYDKESIISTNTNIFKTPLSIVITTSPLVLPNLEPEDSLIIGNEELNTILEKESDEFIKSSVEDLIPIPSESKDTSGSESLCILPSCVREHREQGSYESNLDEPDLLVTPLLLIRMSVSTWEAMMMKSMFWIVRTVIMTQKETYSILRV</sequence>
<reference evidence="1" key="1">
    <citation type="journal article" date="2019" name="Sci. Rep.">
        <title>Draft genome of Tanacetum cinerariifolium, the natural source of mosquito coil.</title>
        <authorList>
            <person name="Yamashiro T."/>
            <person name="Shiraishi A."/>
            <person name="Satake H."/>
            <person name="Nakayama K."/>
        </authorList>
    </citation>
    <scope>NUCLEOTIDE SEQUENCE</scope>
</reference>
<dbReference type="EMBL" id="BKCJ011169119">
    <property type="protein sequence ID" value="GFC97948.1"/>
    <property type="molecule type" value="Genomic_DNA"/>
</dbReference>
<feature type="non-terminal residue" evidence="1">
    <location>
        <position position="1"/>
    </location>
</feature>
<name>A0A699SKV6_TANCI</name>
<gene>
    <name evidence="1" type="ORF">Tci_869918</name>
</gene>
<proteinExistence type="predicted"/>
<evidence type="ECO:0000313" key="1">
    <source>
        <dbReference type="EMBL" id="GFC97948.1"/>
    </source>
</evidence>
<comment type="caution">
    <text evidence="1">The sequence shown here is derived from an EMBL/GenBank/DDBJ whole genome shotgun (WGS) entry which is preliminary data.</text>
</comment>
<organism evidence="1">
    <name type="scientific">Tanacetum cinerariifolium</name>
    <name type="common">Dalmatian daisy</name>
    <name type="synonym">Chrysanthemum cinerariifolium</name>
    <dbReference type="NCBI Taxonomy" id="118510"/>
    <lineage>
        <taxon>Eukaryota</taxon>
        <taxon>Viridiplantae</taxon>
        <taxon>Streptophyta</taxon>
        <taxon>Embryophyta</taxon>
        <taxon>Tracheophyta</taxon>
        <taxon>Spermatophyta</taxon>
        <taxon>Magnoliopsida</taxon>
        <taxon>eudicotyledons</taxon>
        <taxon>Gunneridae</taxon>
        <taxon>Pentapetalae</taxon>
        <taxon>asterids</taxon>
        <taxon>campanulids</taxon>
        <taxon>Asterales</taxon>
        <taxon>Asteraceae</taxon>
        <taxon>Asteroideae</taxon>
        <taxon>Anthemideae</taxon>
        <taxon>Anthemidinae</taxon>
        <taxon>Tanacetum</taxon>
    </lineage>
</organism>
<dbReference type="AlphaFoldDB" id="A0A699SKV6"/>
<accession>A0A699SKV6</accession>